<sequence length="124" mass="13236">MPYRVAKVVPAVVDPVVRWNGIGWRRGNHLLAEDSTELTEAQVTFNEVTSTSSEHAHGPHEHGNKRHPSGGTTIRMSSITGEVDDGDYATLRGSSGRSASSRSVRTSCPFRISSSSTTTTSPAG</sequence>
<proteinExistence type="predicted"/>
<reference evidence="2" key="1">
    <citation type="submission" date="2020-05" db="UniProtKB">
        <authorList>
            <consortium name="EnsemblMetazoa"/>
        </authorList>
    </citation>
    <scope>IDENTIFICATION</scope>
    <source>
        <strain evidence="2">FUMOZ</strain>
    </source>
</reference>
<name>A0A4Y0BE60_ANOFN</name>
<dbReference type="AlphaFoldDB" id="A0A4Y0BE60"/>
<evidence type="ECO:0000256" key="1">
    <source>
        <dbReference type="SAM" id="MobiDB-lite"/>
    </source>
</evidence>
<organism evidence="2">
    <name type="scientific">Anopheles funestus</name>
    <name type="common">African malaria mosquito</name>
    <dbReference type="NCBI Taxonomy" id="62324"/>
    <lineage>
        <taxon>Eukaryota</taxon>
        <taxon>Metazoa</taxon>
        <taxon>Ecdysozoa</taxon>
        <taxon>Arthropoda</taxon>
        <taxon>Hexapoda</taxon>
        <taxon>Insecta</taxon>
        <taxon>Pterygota</taxon>
        <taxon>Neoptera</taxon>
        <taxon>Endopterygota</taxon>
        <taxon>Diptera</taxon>
        <taxon>Nematocera</taxon>
        <taxon>Culicoidea</taxon>
        <taxon>Culicidae</taxon>
        <taxon>Anophelinae</taxon>
        <taxon>Anopheles</taxon>
    </lineage>
</organism>
<dbReference type="VEuPathDB" id="VectorBase:AFUN019215"/>
<feature type="compositionally biased region" description="Low complexity" evidence="1">
    <location>
        <begin position="92"/>
        <end position="124"/>
    </location>
</feature>
<accession>A0A4Y0BE60</accession>
<dbReference type="VEuPathDB" id="VectorBase:AFUN2_004800"/>
<evidence type="ECO:0000313" key="2">
    <source>
        <dbReference type="EnsemblMetazoa" id="AFUN019215-PA"/>
    </source>
</evidence>
<feature type="compositionally biased region" description="Polar residues" evidence="1">
    <location>
        <begin position="70"/>
        <end position="80"/>
    </location>
</feature>
<feature type="region of interest" description="Disordered" evidence="1">
    <location>
        <begin position="48"/>
        <end position="124"/>
    </location>
</feature>
<protein>
    <submittedName>
        <fullName evidence="2">Uncharacterized protein</fullName>
    </submittedName>
</protein>
<dbReference type="EnsemblMetazoa" id="AFUN019215-RA">
    <property type="protein sequence ID" value="AFUN019215-PA"/>
    <property type="gene ID" value="AFUN019215"/>
</dbReference>